<dbReference type="Gene3D" id="3.40.630.30">
    <property type="match status" value="1"/>
</dbReference>
<feature type="region of interest" description="Disordered" evidence="1">
    <location>
        <begin position="723"/>
        <end position="773"/>
    </location>
</feature>
<dbReference type="AlphaFoldDB" id="A0AAW1R488"/>
<dbReference type="Pfam" id="PF04339">
    <property type="entry name" value="FemAB_like"/>
    <property type="match status" value="1"/>
</dbReference>
<keyword evidence="5" id="KW-1185">Reference proteome</keyword>
<feature type="domain" description="U3 small nucleolar RNA-associated protein 6 homolog C-terminal" evidence="3">
    <location>
        <begin position="416"/>
        <end position="695"/>
    </location>
</feature>
<feature type="domain" description="U3 small nucleolar RNA-associated protein 6 N-terminal" evidence="2">
    <location>
        <begin position="10"/>
        <end position="91"/>
    </location>
</feature>
<name>A0AAW1R488_9CHLO</name>
<dbReference type="InterPro" id="IPR055347">
    <property type="entry name" value="UTP6_N"/>
</dbReference>
<sequence>MADTVRYIAEEMIPELEDFEKRKYFTKVEIKQMVKKRLQFEYLLKRKVPLKADFLRYIQYEERLEALRVHRREERGMAGKHTMSEWAIPRRIHFIYDRALRRFKGDLDLWTRWLQHCRAAGSPRQMSKVLTRALQLHPTEPRLWSHAAGFEFEDHHNPAAARLLLQRGLRICPNSIPLWLETFRLELLYAHQLRSRRHVLGLDPGTKAEVLQSDPLGDAPELEAAATAHHALEVQDQPAAASQPSIPQKAGEPAELDALSHVHPTSPTATQDDGSSLSHLPPEPSGNGHPAVLMFGAVGSEPTNGADDTTGQPGSSDDAAFKRLLEGSIAHIVFKNAAEAHPHRLELRSRLLETLRPFTFPGVASLSQDILADVALRFLDDPQAWDLRARAAWNPFGQPSGAHATKCHAKEHLQAATAVYEEAVQQLSCLEMYRLYAAFLQEVLSEHAASDEAGRPHKQSTAELLCNVFERAADKGMASEEMLLGWAALHMAHDRSEAAAAATMRSCQLLPASCALWQRRLALLAQSAAPQVAQAGSKKERRAVQQVLQAAADEGVKHVPAPASAPLWLQLFPAFQALALPCSTLAQLLLHQLMGLAKGAPESAMGQAAAAAVKAVWAQDGPEAARQLWQRMLTLPPPGLAVFNAVLDLEIACEAAEASKQGPYRIQQTFEAAVDAYGQTDVNLWIRYIQHQQQMVQGRLQGLQGTKGSMQLSSSCLSSVDALGSTPRATQKSRPYHKRERGLRARSKNFSSLQQHAQAHVPRAHPDVEAAPSSAADADELVLSLSVVKSINEVDPAEWDACALGSGEVNPFTLHSFLKSLEDSKSAVRQTGWLPQHVLLKTGGSSPQLLACCPMYLKSHSYGEYVFDHSWAGYFSRSGTAYYPKLQSCVPFTPASGNRLLVRPDAYAPALSKALGKGLTDIADQMGVSSLHMTFNTEQEWQTLARVGFLKRNGIQYHWQNNGYSTFDDFLMDMKQSKRKNVRQERKHVHNSGLKIERLTGDALKPHHWDAFYGFYINTSDKKWGSAYLTRDFFDQLQASMPDRVLLVMAFEGDKPVAGALNLIGSQALFGRNWGCAWGLNVKFLHFELCYYQAIEAAIERGLSRVEAGAQGEHKIQRGYVPSLTYSSHYFPDASMRSVVNNFLQRESMQIDYTLEALSLEAPFKPSPAGTTIDMPV</sequence>
<dbReference type="SMART" id="SM00386">
    <property type="entry name" value="HAT"/>
    <property type="match status" value="7"/>
</dbReference>
<feature type="compositionally biased region" description="Polar residues" evidence="1">
    <location>
        <begin position="748"/>
        <end position="757"/>
    </location>
</feature>
<dbReference type="SUPFAM" id="SSF55729">
    <property type="entry name" value="Acyl-CoA N-acyltransferases (Nat)"/>
    <property type="match status" value="1"/>
</dbReference>
<dbReference type="InterPro" id="IPR056907">
    <property type="entry name" value="UTP6_C"/>
</dbReference>
<feature type="compositionally biased region" description="Polar residues" evidence="1">
    <location>
        <begin position="263"/>
        <end position="278"/>
    </location>
</feature>
<accession>A0AAW1R488</accession>
<dbReference type="PANTHER" id="PTHR47017">
    <property type="entry name" value="ACYL-COA"/>
    <property type="match status" value="1"/>
</dbReference>
<protein>
    <submittedName>
        <fullName evidence="4">Uncharacterized protein</fullName>
    </submittedName>
</protein>
<organism evidence="4 5">
    <name type="scientific">Apatococcus lobatus</name>
    <dbReference type="NCBI Taxonomy" id="904363"/>
    <lineage>
        <taxon>Eukaryota</taxon>
        <taxon>Viridiplantae</taxon>
        <taxon>Chlorophyta</taxon>
        <taxon>core chlorophytes</taxon>
        <taxon>Trebouxiophyceae</taxon>
        <taxon>Chlorellales</taxon>
        <taxon>Chlorellaceae</taxon>
        <taxon>Apatococcus</taxon>
    </lineage>
</organism>
<feature type="region of interest" description="Disordered" evidence="1">
    <location>
        <begin position="235"/>
        <end position="254"/>
    </location>
</feature>
<dbReference type="Gene3D" id="1.25.40.10">
    <property type="entry name" value="Tetratricopeptide repeat domain"/>
    <property type="match status" value="2"/>
</dbReference>
<evidence type="ECO:0000259" key="2">
    <source>
        <dbReference type="Pfam" id="PF08640"/>
    </source>
</evidence>
<dbReference type="Proteomes" id="UP001438707">
    <property type="component" value="Unassembled WGS sequence"/>
</dbReference>
<dbReference type="InterPro" id="IPR007434">
    <property type="entry name" value="FemAB-like"/>
</dbReference>
<evidence type="ECO:0000313" key="4">
    <source>
        <dbReference type="EMBL" id="KAK9828323.1"/>
    </source>
</evidence>
<evidence type="ECO:0000313" key="5">
    <source>
        <dbReference type="Proteomes" id="UP001438707"/>
    </source>
</evidence>
<comment type="caution">
    <text evidence="4">The sequence shown here is derived from an EMBL/GenBank/DDBJ whole genome shotgun (WGS) entry which is preliminary data.</text>
</comment>
<dbReference type="InterPro" id="IPR003107">
    <property type="entry name" value="HAT"/>
</dbReference>
<dbReference type="PANTHER" id="PTHR47017:SF1">
    <property type="entry name" value="ACYL-COA"/>
    <property type="match status" value="1"/>
</dbReference>
<dbReference type="EMBL" id="JALJOS010000016">
    <property type="protein sequence ID" value="KAK9828323.1"/>
    <property type="molecule type" value="Genomic_DNA"/>
</dbReference>
<proteinExistence type="predicted"/>
<dbReference type="Pfam" id="PF24892">
    <property type="entry name" value="UTP6_C"/>
    <property type="match status" value="1"/>
</dbReference>
<dbReference type="SUPFAM" id="SSF48452">
    <property type="entry name" value="TPR-like"/>
    <property type="match status" value="1"/>
</dbReference>
<feature type="region of interest" description="Disordered" evidence="1">
    <location>
        <begin position="262"/>
        <end position="317"/>
    </location>
</feature>
<gene>
    <name evidence="4" type="ORF">WJX74_008746</name>
</gene>
<evidence type="ECO:0000256" key="1">
    <source>
        <dbReference type="SAM" id="MobiDB-lite"/>
    </source>
</evidence>
<evidence type="ECO:0000259" key="3">
    <source>
        <dbReference type="Pfam" id="PF24892"/>
    </source>
</evidence>
<dbReference type="Pfam" id="PF08640">
    <property type="entry name" value="U3_assoc_6"/>
    <property type="match status" value="1"/>
</dbReference>
<dbReference type="InterPro" id="IPR016181">
    <property type="entry name" value="Acyl_CoA_acyltransferase"/>
</dbReference>
<dbReference type="GO" id="GO:0006396">
    <property type="term" value="P:RNA processing"/>
    <property type="evidence" value="ECO:0007669"/>
    <property type="project" value="InterPro"/>
</dbReference>
<reference evidence="4 5" key="1">
    <citation type="journal article" date="2024" name="Nat. Commun.">
        <title>Phylogenomics reveals the evolutionary origins of lichenization in chlorophyte algae.</title>
        <authorList>
            <person name="Puginier C."/>
            <person name="Libourel C."/>
            <person name="Otte J."/>
            <person name="Skaloud P."/>
            <person name="Haon M."/>
            <person name="Grisel S."/>
            <person name="Petersen M."/>
            <person name="Berrin J.G."/>
            <person name="Delaux P.M."/>
            <person name="Dal Grande F."/>
            <person name="Keller J."/>
        </authorList>
    </citation>
    <scope>NUCLEOTIDE SEQUENCE [LARGE SCALE GENOMIC DNA]</scope>
    <source>
        <strain evidence="4 5">SAG 2145</strain>
    </source>
</reference>
<feature type="compositionally biased region" description="Polar residues" evidence="1">
    <location>
        <begin position="301"/>
        <end position="315"/>
    </location>
</feature>
<feature type="compositionally biased region" description="Basic residues" evidence="1">
    <location>
        <begin position="734"/>
        <end position="747"/>
    </location>
</feature>
<dbReference type="InterPro" id="IPR011990">
    <property type="entry name" value="TPR-like_helical_dom_sf"/>
</dbReference>